<gene>
    <name evidence="2" type="ORF">L207DRAFT_603190</name>
</gene>
<dbReference type="Proteomes" id="UP000235786">
    <property type="component" value="Unassembled WGS sequence"/>
</dbReference>
<keyword evidence="3" id="KW-1185">Reference proteome</keyword>
<evidence type="ECO:0000256" key="1">
    <source>
        <dbReference type="SAM" id="MobiDB-lite"/>
    </source>
</evidence>
<evidence type="ECO:0000313" key="2">
    <source>
        <dbReference type="EMBL" id="PMD35569.1"/>
    </source>
</evidence>
<organism evidence="2 3">
    <name type="scientific">Hyaloscypha variabilis (strain UAMH 11265 / GT02V1 / F)</name>
    <name type="common">Meliniomyces variabilis</name>
    <dbReference type="NCBI Taxonomy" id="1149755"/>
    <lineage>
        <taxon>Eukaryota</taxon>
        <taxon>Fungi</taxon>
        <taxon>Dikarya</taxon>
        <taxon>Ascomycota</taxon>
        <taxon>Pezizomycotina</taxon>
        <taxon>Leotiomycetes</taxon>
        <taxon>Helotiales</taxon>
        <taxon>Hyaloscyphaceae</taxon>
        <taxon>Hyaloscypha</taxon>
        <taxon>Hyaloscypha variabilis</taxon>
    </lineage>
</organism>
<feature type="non-terminal residue" evidence="2">
    <location>
        <position position="1"/>
    </location>
</feature>
<sequence length="168" mass="18712">PYRYSSRFDVLVVELPKVAAHLPNTSTFHVSLRPPHIPPATDRSAGFPPEIKITLITLQSIGQQPSRRHLRSYQVPRVNKRTRALVPRRNGWPSPAPHGDPPMQGLPRGFQESVDLGFPDQVNSEGLDLARRTQSRHEATAEPRGATRTQLKAVPRVDDDDGACDYVS</sequence>
<feature type="region of interest" description="Disordered" evidence="1">
    <location>
        <begin position="67"/>
        <end position="168"/>
    </location>
</feature>
<dbReference type="AlphaFoldDB" id="A0A2J6RAN9"/>
<protein>
    <submittedName>
        <fullName evidence="2">Uncharacterized protein</fullName>
    </submittedName>
</protein>
<accession>A0A2J6RAN9</accession>
<dbReference type="EMBL" id="KZ613952">
    <property type="protein sequence ID" value="PMD35569.1"/>
    <property type="molecule type" value="Genomic_DNA"/>
</dbReference>
<reference evidence="2 3" key="1">
    <citation type="submission" date="2016-04" db="EMBL/GenBank/DDBJ databases">
        <title>A degradative enzymes factory behind the ericoid mycorrhizal symbiosis.</title>
        <authorList>
            <consortium name="DOE Joint Genome Institute"/>
            <person name="Martino E."/>
            <person name="Morin E."/>
            <person name="Grelet G."/>
            <person name="Kuo A."/>
            <person name="Kohler A."/>
            <person name="Daghino S."/>
            <person name="Barry K."/>
            <person name="Choi C."/>
            <person name="Cichocki N."/>
            <person name="Clum A."/>
            <person name="Copeland A."/>
            <person name="Hainaut M."/>
            <person name="Haridas S."/>
            <person name="Labutti K."/>
            <person name="Lindquist E."/>
            <person name="Lipzen A."/>
            <person name="Khouja H.-R."/>
            <person name="Murat C."/>
            <person name="Ohm R."/>
            <person name="Olson A."/>
            <person name="Spatafora J."/>
            <person name="Veneault-Fourrey C."/>
            <person name="Henrissat B."/>
            <person name="Grigoriev I."/>
            <person name="Martin F."/>
            <person name="Perotto S."/>
        </authorList>
    </citation>
    <scope>NUCLEOTIDE SEQUENCE [LARGE SCALE GENOMIC DNA]</scope>
    <source>
        <strain evidence="2 3">F</strain>
    </source>
</reference>
<proteinExistence type="predicted"/>
<feature type="compositionally biased region" description="Basic and acidic residues" evidence="1">
    <location>
        <begin position="128"/>
        <end position="141"/>
    </location>
</feature>
<name>A0A2J6RAN9_HYAVF</name>
<feature type="compositionally biased region" description="Acidic residues" evidence="1">
    <location>
        <begin position="158"/>
        <end position="168"/>
    </location>
</feature>
<evidence type="ECO:0000313" key="3">
    <source>
        <dbReference type="Proteomes" id="UP000235786"/>
    </source>
</evidence>